<feature type="region of interest" description="Disordered" evidence="6">
    <location>
        <begin position="1"/>
        <end position="57"/>
    </location>
</feature>
<comment type="caution">
    <text evidence="8">The sequence shown here is derived from an EMBL/GenBank/DDBJ whole genome shotgun (WGS) entry which is preliminary data.</text>
</comment>
<evidence type="ECO:0000256" key="6">
    <source>
        <dbReference type="SAM" id="MobiDB-lite"/>
    </source>
</evidence>
<keyword evidence="3 8" id="KW-0032">Aminotransferase</keyword>
<evidence type="ECO:0000259" key="7">
    <source>
        <dbReference type="Pfam" id="PF00155"/>
    </source>
</evidence>
<name>A0ABP5M634_9ACTN</name>
<feature type="compositionally biased region" description="Low complexity" evidence="6">
    <location>
        <begin position="13"/>
        <end position="36"/>
    </location>
</feature>
<feature type="domain" description="Aminotransferase class I/classII large" evidence="7">
    <location>
        <begin position="99"/>
        <end position="429"/>
    </location>
</feature>
<evidence type="ECO:0000256" key="4">
    <source>
        <dbReference type="ARBA" id="ARBA00022679"/>
    </source>
</evidence>
<protein>
    <submittedName>
        <fullName evidence="8">Aminotransferase class I/II-fold pyridoxal phosphate-dependent enzyme</fullName>
    </submittedName>
</protein>
<evidence type="ECO:0000313" key="8">
    <source>
        <dbReference type="EMBL" id="GAA2158723.1"/>
    </source>
</evidence>
<dbReference type="PANTHER" id="PTHR46383">
    <property type="entry name" value="ASPARTATE AMINOTRANSFERASE"/>
    <property type="match status" value="1"/>
</dbReference>
<sequence>MAAHNLPAHDRPAGASSSLSEPAGSSEPAAPSRPSGHSGSSAPCGPARPVSFAPRPVPLSPTLAVNEALARKRREGVRVLPLGFGEAGIPIHPALTRELAAAAGRGGYGPVAGSAALRAAAAGYWARRGLPTDPSTVVCGPGSKPLLFALLMALGGDVVVPTPSWVSYAAQAPLAGVRPVRVATPPGEGGVPREALLADAVVRARAAGRTVRTVIVTLPDNPTGTLASAETVRRLCAVARDLDLVIISDEIYRDLVHDPARAVPSPARYAPERTVVTTALSKSLAAGGWRLGVARLPDGPFGAALRAGVLGTASEIWSSAPAPMQHAAAYAFAEPPELVEHIDRSRRLHAAVTRAVAARFAEAGARVPRPQGAFYVYPDLAPLRDELRRGNGVRTSADLSGLLLERYGVGVLPGSSFGEPPGALRLRVAPSLLYGETDEQRLTALASPDPASLPWIAGGLDRLSEVLADLKETARAGRAAFA</sequence>
<dbReference type="Gene3D" id="3.40.640.10">
    <property type="entry name" value="Type I PLP-dependent aspartate aminotransferase-like (Major domain)"/>
    <property type="match status" value="1"/>
</dbReference>
<gene>
    <name evidence="8" type="ORF">GCM10009727_69750</name>
</gene>
<dbReference type="Pfam" id="PF00155">
    <property type="entry name" value="Aminotran_1_2"/>
    <property type="match status" value="1"/>
</dbReference>
<keyword evidence="5" id="KW-0663">Pyridoxal phosphate</keyword>
<reference evidence="9" key="1">
    <citation type="journal article" date="2019" name="Int. J. Syst. Evol. Microbiol.">
        <title>The Global Catalogue of Microorganisms (GCM) 10K type strain sequencing project: providing services to taxonomists for standard genome sequencing and annotation.</title>
        <authorList>
            <consortium name="The Broad Institute Genomics Platform"/>
            <consortium name="The Broad Institute Genome Sequencing Center for Infectious Disease"/>
            <person name="Wu L."/>
            <person name="Ma J."/>
        </authorList>
    </citation>
    <scope>NUCLEOTIDE SEQUENCE [LARGE SCALE GENOMIC DNA]</scope>
    <source>
        <strain evidence="9">JCM 13850</strain>
    </source>
</reference>
<comment type="similarity">
    <text evidence="2">Belongs to the class-I pyridoxal-phosphate-dependent aminotransferase family.</text>
</comment>
<evidence type="ECO:0000256" key="1">
    <source>
        <dbReference type="ARBA" id="ARBA00001933"/>
    </source>
</evidence>
<dbReference type="EMBL" id="BAAAMR010000081">
    <property type="protein sequence ID" value="GAA2158723.1"/>
    <property type="molecule type" value="Genomic_DNA"/>
</dbReference>
<evidence type="ECO:0000313" key="9">
    <source>
        <dbReference type="Proteomes" id="UP001501020"/>
    </source>
</evidence>
<evidence type="ECO:0000256" key="5">
    <source>
        <dbReference type="ARBA" id="ARBA00022898"/>
    </source>
</evidence>
<organism evidence="8 9">
    <name type="scientific">Actinomadura napierensis</name>
    <dbReference type="NCBI Taxonomy" id="267854"/>
    <lineage>
        <taxon>Bacteria</taxon>
        <taxon>Bacillati</taxon>
        <taxon>Actinomycetota</taxon>
        <taxon>Actinomycetes</taxon>
        <taxon>Streptosporangiales</taxon>
        <taxon>Thermomonosporaceae</taxon>
        <taxon>Actinomadura</taxon>
    </lineage>
</organism>
<dbReference type="CDD" id="cd00609">
    <property type="entry name" value="AAT_like"/>
    <property type="match status" value="1"/>
</dbReference>
<dbReference type="SUPFAM" id="SSF53383">
    <property type="entry name" value="PLP-dependent transferases"/>
    <property type="match status" value="1"/>
</dbReference>
<dbReference type="InterPro" id="IPR015422">
    <property type="entry name" value="PyrdxlP-dep_Trfase_small"/>
</dbReference>
<dbReference type="Proteomes" id="UP001501020">
    <property type="component" value="Unassembled WGS sequence"/>
</dbReference>
<accession>A0ABP5M634</accession>
<keyword evidence="4" id="KW-0808">Transferase</keyword>
<dbReference type="Gene3D" id="3.90.1150.10">
    <property type="entry name" value="Aspartate Aminotransferase, domain 1"/>
    <property type="match status" value="1"/>
</dbReference>
<dbReference type="PANTHER" id="PTHR46383:SF1">
    <property type="entry name" value="ASPARTATE AMINOTRANSFERASE"/>
    <property type="match status" value="1"/>
</dbReference>
<keyword evidence="9" id="KW-1185">Reference proteome</keyword>
<evidence type="ECO:0000256" key="2">
    <source>
        <dbReference type="ARBA" id="ARBA00007441"/>
    </source>
</evidence>
<dbReference type="InterPro" id="IPR015421">
    <property type="entry name" value="PyrdxlP-dep_Trfase_major"/>
</dbReference>
<dbReference type="InterPro" id="IPR050596">
    <property type="entry name" value="AspAT/PAT-like"/>
</dbReference>
<dbReference type="InterPro" id="IPR015424">
    <property type="entry name" value="PyrdxlP-dep_Trfase"/>
</dbReference>
<comment type="cofactor">
    <cofactor evidence="1">
        <name>pyridoxal 5'-phosphate</name>
        <dbReference type="ChEBI" id="CHEBI:597326"/>
    </cofactor>
</comment>
<dbReference type="GO" id="GO:0008483">
    <property type="term" value="F:transaminase activity"/>
    <property type="evidence" value="ECO:0007669"/>
    <property type="project" value="UniProtKB-KW"/>
</dbReference>
<proteinExistence type="inferred from homology"/>
<dbReference type="InterPro" id="IPR004839">
    <property type="entry name" value="Aminotransferase_I/II_large"/>
</dbReference>
<evidence type="ECO:0000256" key="3">
    <source>
        <dbReference type="ARBA" id="ARBA00022576"/>
    </source>
</evidence>